<keyword evidence="1" id="KW-0472">Membrane</keyword>
<keyword evidence="1" id="KW-0812">Transmembrane</keyword>
<evidence type="ECO:0000256" key="1">
    <source>
        <dbReference type="SAM" id="Phobius"/>
    </source>
</evidence>
<dbReference type="EMBL" id="VOOR01000026">
    <property type="protein sequence ID" value="TXB62656.1"/>
    <property type="molecule type" value="Genomic_DNA"/>
</dbReference>
<dbReference type="AlphaFoldDB" id="A0A5C6RJQ9"/>
<gene>
    <name evidence="2" type="ORF">FRY97_13020</name>
</gene>
<dbReference type="Proteomes" id="UP000321580">
    <property type="component" value="Unassembled WGS sequence"/>
</dbReference>
<organism evidence="2 3">
    <name type="scientific">Phaeodactylibacter luteus</name>
    <dbReference type="NCBI Taxonomy" id="1564516"/>
    <lineage>
        <taxon>Bacteria</taxon>
        <taxon>Pseudomonadati</taxon>
        <taxon>Bacteroidota</taxon>
        <taxon>Saprospiria</taxon>
        <taxon>Saprospirales</taxon>
        <taxon>Haliscomenobacteraceae</taxon>
        <taxon>Phaeodactylibacter</taxon>
    </lineage>
</organism>
<name>A0A5C6RJQ9_9BACT</name>
<evidence type="ECO:0000313" key="3">
    <source>
        <dbReference type="Proteomes" id="UP000321580"/>
    </source>
</evidence>
<comment type="caution">
    <text evidence="2">The sequence shown here is derived from an EMBL/GenBank/DDBJ whole genome shotgun (WGS) entry which is preliminary data.</text>
</comment>
<dbReference type="SUPFAM" id="SSF48452">
    <property type="entry name" value="TPR-like"/>
    <property type="match status" value="1"/>
</dbReference>
<keyword evidence="3" id="KW-1185">Reference proteome</keyword>
<proteinExistence type="predicted"/>
<reference evidence="2 3" key="1">
    <citation type="submission" date="2019-08" db="EMBL/GenBank/DDBJ databases">
        <title>Genome of Phaeodactylibacter luteus.</title>
        <authorList>
            <person name="Bowman J.P."/>
        </authorList>
    </citation>
    <scope>NUCLEOTIDE SEQUENCE [LARGE SCALE GENOMIC DNA]</scope>
    <source>
        <strain evidence="2 3">KCTC 42180</strain>
    </source>
</reference>
<dbReference type="OrthoDB" id="979271at2"/>
<feature type="transmembrane region" description="Helical" evidence="1">
    <location>
        <begin position="93"/>
        <end position="111"/>
    </location>
</feature>
<evidence type="ECO:0000313" key="2">
    <source>
        <dbReference type="EMBL" id="TXB62656.1"/>
    </source>
</evidence>
<sequence>MQADDYLLIEQYLDGTLAEREKTAFAERLATEPDLAAALREREAMQRYLKFESQKDALAAQMGLLGKQYFGGDSLEHGNAPSEAKVRPIGQRWWVAALAAAAVIALVLLVFNPFAPKSGQQLYAEYATHEPISLTERSNEAPALAAAETAFNQGDYERAYALLKEVPGSPQSQFAQAICAMETERTAEARSLFQELANGSSVYKNYGHWYLALSYLKTEGYEQARAALAEIPKEDDYLFTRAQELLKALP</sequence>
<dbReference type="InterPro" id="IPR011990">
    <property type="entry name" value="TPR-like_helical_dom_sf"/>
</dbReference>
<dbReference type="Gene3D" id="1.25.40.10">
    <property type="entry name" value="Tetratricopeptide repeat domain"/>
    <property type="match status" value="1"/>
</dbReference>
<evidence type="ECO:0008006" key="4">
    <source>
        <dbReference type="Google" id="ProtNLM"/>
    </source>
</evidence>
<protein>
    <recommendedName>
        <fullName evidence="4">Tetratricopeptide repeat protein</fullName>
    </recommendedName>
</protein>
<keyword evidence="1" id="KW-1133">Transmembrane helix</keyword>
<dbReference type="RefSeq" id="WP_147167981.1">
    <property type="nucleotide sequence ID" value="NZ_VOOR01000026.1"/>
</dbReference>
<accession>A0A5C6RJQ9</accession>